<keyword evidence="2" id="KW-1185">Reference proteome</keyword>
<dbReference type="EMBL" id="WJXW01000004">
    <property type="protein sequence ID" value="KAF9736880.1"/>
    <property type="molecule type" value="Genomic_DNA"/>
</dbReference>
<proteinExistence type="predicted"/>
<comment type="caution">
    <text evidence="1">The sequence shown here is derived from an EMBL/GenBank/DDBJ whole genome shotgun (WGS) entry which is preliminary data.</text>
</comment>
<sequence>MMQNFWSPDPSIDPDDIRFALDVQGFQDTIECRLPDCVKRDLHYDETHLYPAANVTPKYTWLSPRLDRVRCAQAMVFWPPTAPNLAHICASRYRLWDKLKGGQYALTQAGEGMYVPPRWLHTTYAIES</sequence>
<accession>A0A9P6GM25</accession>
<dbReference type="OrthoDB" id="3790934at2759"/>
<protein>
    <recommendedName>
        <fullName evidence="3">JmjC domain-containing protein</fullName>
    </recommendedName>
</protein>
<gene>
    <name evidence="1" type="ORF">PMIN01_04659</name>
</gene>
<dbReference type="Proteomes" id="UP000756921">
    <property type="component" value="Unassembled WGS sequence"/>
</dbReference>
<dbReference type="AlphaFoldDB" id="A0A9P6GM25"/>
<reference evidence="1" key="1">
    <citation type="journal article" date="2020" name="Mol. Plant Microbe Interact.">
        <title>Genome Sequence of the Biocontrol Agent Coniothyrium minitans strain Conio (IMI 134523).</title>
        <authorList>
            <person name="Patel D."/>
            <person name="Shittu T.A."/>
            <person name="Baroncelli R."/>
            <person name="Muthumeenakshi S."/>
            <person name="Osborne T.H."/>
            <person name="Janganan T.K."/>
            <person name="Sreenivasaprasad S."/>
        </authorList>
    </citation>
    <scope>NUCLEOTIDE SEQUENCE</scope>
    <source>
        <strain evidence="1">Conio</strain>
    </source>
</reference>
<evidence type="ECO:0000313" key="2">
    <source>
        <dbReference type="Proteomes" id="UP000756921"/>
    </source>
</evidence>
<name>A0A9P6GM25_9PLEO</name>
<evidence type="ECO:0008006" key="3">
    <source>
        <dbReference type="Google" id="ProtNLM"/>
    </source>
</evidence>
<organism evidence="1 2">
    <name type="scientific">Paraphaeosphaeria minitans</name>
    <dbReference type="NCBI Taxonomy" id="565426"/>
    <lineage>
        <taxon>Eukaryota</taxon>
        <taxon>Fungi</taxon>
        <taxon>Dikarya</taxon>
        <taxon>Ascomycota</taxon>
        <taxon>Pezizomycotina</taxon>
        <taxon>Dothideomycetes</taxon>
        <taxon>Pleosporomycetidae</taxon>
        <taxon>Pleosporales</taxon>
        <taxon>Massarineae</taxon>
        <taxon>Didymosphaeriaceae</taxon>
        <taxon>Paraphaeosphaeria</taxon>
    </lineage>
</organism>
<evidence type="ECO:0000313" key="1">
    <source>
        <dbReference type="EMBL" id="KAF9736880.1"/>
    </source>
</evidence>